<dbReference type="RefSeq" id="WP_168666830.1">
    <property type="nucleotide sequence ID" value="NZ_JAAXKX010000003.1"/>
</dbReference>
<dbReference type="Proteomes" id="UP000740754">
    <property type="component" value="Unassembled WGS sequence"/>
</dbReference>
<evidence type="ECO:0000256" key="1">
    <source>
        <dbReference type="ARBA" id="ARBA00009080"/>
    </source>
</evidence>
<sequence length="295" mass="30331">MTERIGFIGLGLMGAPMALNLLRAGHRLAVYARRETALAPLREAGAEVCASPAALAGAVDVVFTIVSDTEDVEQVLLGPDGVIEGARPGAVVIDMSTISASATRAIAARLAEHGVAMLDAPVSGGDVGAREGRLSIMVGGDPEVFARVRPLLEVLGANIVHIGEHGAGQVCKACNQVVVGATIAAVAEALLLARASGVDAAQVREALLGGFAASRVLELHGQRMLDGDYRPGFKARLHRKDMRLVEERAREQGLELPLAAQVAAHLDALLAAGGGELDSAAILTALERMQQGGGA</sequence>
<evidence type="ECO:0000256" key="3">
    <source>
        <dbReference type="ARBA" id="ARBA00023027"/>
    </source>
</evidence>
<reference evidence="6 7" key="1">
    <citation type="submission" date="2020-04" db="EMBL/GenBank/DDBJ databases">
        <title>Draft Whole-Genome sequence of Marichromatium bheemlicum DSM 18632, type strain.</title>
        <authorList>
            <person name="Kyndt J.A."/>
            <person name="Meyer T.E."/>
        </authorList>
    </citation>
    <scope>NUCLEOTIDE SEQUENCE [LARGE SCALE GENOMIC DNA]</scope>
    <source>
        <strain evidence="6 7">DSM 18632</strain>
    </source>
</reference>
<dbReference type="InterPro" id="IPR029154">
    <property type="entry name" value="HIBADH-like_NADP-bd"/>
</dbReference>
<dbReference type="InterPro" id="IPR036291">
    <property type="entry name" value="NAD(P)-bd_dom_sf"/>
</dbReference>
<dbReference type="EMBL" id="JAAXKX010000003">
    <property type="protein sequence ID" value="NKN32397.1"/>
    <property type="molecule type" value="Genomic_DNA"/>
</dbReference>
<evidence type="ECO:0000313" key="6">
    <source>
        <dbReference type="EMBL" id="NKN32397.1"/>
    </source>
</evidence>
<dbReference type="Pfam" id="PF03446">
    <property type="entry name" value="NAD_binding_2"/>
    <property type="match status" value="1"/>
</dbReference>
<dbReference type="Pfam" id="PF14833">
    <property type="entry name" value="NAD_binding_11"/>
    <property type="match status" value="1"/>
</dbReference>
<evidence type="ECO:0000259" key="5">
    <source>
        <dbReference type="Pfam" id="PF14833"/>
    </source>
</evidence>
<dbReference type="PANTHER" id="PTHR43060">
    <property type="entry name" value="3-HYDROXYISOBUTYRATE DEHYDROGENASE-LIKE 1, MITOCHONDRIAL-RELATED"/>
    <property type="match status" value="1"/>
</dbReference>
<dbReference type="PANTHER" id="PTHR43060:SF15">
    <property type="entry name" value="3-HYDROXYISOBUTYRATE DEHYDROGENASE-LIKE 1, MITOCHONDRIAL-RELATED"/>
    <property type="match status" value="1"/>
</dbReference>
<dbReference type="SUPFAM" id="SSF48179">
    <property type="entry name" value="6-phosphogluconate dehydrogenase C-terminal domain-like"/>
    <property type="match status" value="1"/>
</dbReference>
<feature type="domain" description="6-phosphogluconate dehydrogenase NADP-binding" evidence="4">
    <location>
        <begin position="4"/>
        <end position="163"/>
    </location>
</feature>
<accession>A0ABX1I843</accession>
<comment type="similarity">
    <text evidence="1">Belongs to the HIBADH-related family.</text>
</comment>
<comment type="caution">
    <text evidence="6">The sequence shown here is derived from an EMBL/GenBank/DDBJ whole genome shotgun (WGS) entry which is preliminary data.</text>
</comment>
<dbReference type="Gene3D" id="3.40.50.720">
    <property type="entry name" value="NAD(P)-binding Rossmann-like Domain"/>
    <property type="match status" value="1"/>
</dbReference>
<dbReference type="InterPro" id="IPR006115">
    <property type="entry name" value="6PGDH_NADP-bd"/>
</dbReference>
<evidence type="ECO:0000256" key="2">
    <source>
        <dbReference type="ARBA" id="ARBA00023002"/>
    </source>
</evidence>
<evidence type="ECO:0000313" key="7">
    <source>
        <dbReference type="Proteomes" id="UP000740754"/>
    </source>
</evidence>
<organism evidence="6 7">
    <name type="scientific">Marichromatium bheemlicum</name>
    <dbReference type="NCBI Taxonomy" id="365339"/>
    <lineage>
        <taxon>Bacteria</taxon>
        <taxon>Pseudomonadati</taxon>
        <taxon>Pseudomonadota</taxon>
        <taxon>Gammaproteobacteria</taxon>
        <taxon>Chromatiales</taxon>
        <taxon>Chromatiaceae</taxon>
        <taxon>Marichromatium</taxon>
    </lineage>
</organism>
<dbReference type="InterPro" id="IPR008927">
    <property type="entry name" value="6-PGluconate_DH-like_C_sf"/>
</dbReference>
<feature type="domain" description="3-hydroxyisobutyrate dehydrogenase-like NAD-binding" evidence="5">
    <location>
        <begin position="166"/>
        <end position="285"/>
    </location>
</feature>
<keyword evidence="3" id="KW-0520">NAD</keyword>
<evidence type="ECO:0000259" key="4">
    <source>
        <dbReference type="Pfam" id="PF03446"/>
    </source>
</evidence>
<dbReference type="PIRSF" id="PIRSF000103">
    <property type="entry name" value="HIBADH"/>
    <property type="match status" value="1"/>
</dbReference>
<dbReference type="InterPro" id="IPR015815">
    <property type="entry name" value="HIBADH-related"/>
</dbReference>
<gene>
    <name evidence="6" type="ORF">HF203_04085</name>
</gene>
<dbReference type="InterPro" id="IPR002204">
    <property type="entry name" value="3-OH-isobutyrate_DH-rel_CS"/>
</dbReference>
<dbReference type="InterPro" id="IPR013328">
    <property type="entry name" value="6PGD_dom2"/>
</dbReference>
<dbReference type="PROSITE" id="PS00895">
    <property type="entry name" value="3_HYDROXYISOBUT_DH"/>
    <property type="match status" value="1"/>
</dbReference>
<dbReference type="SUPFAM" id="SSF51735">
    <property type="entry name" value="NAD(P)-binding Rossmann-fold domains"/>
    <property type="match status" value="1"/>
</dbReference>
<keyword evidence="7" id="KW-1185">Reference proteome</keyword>
<proteinExistence type="inferred from homology"/>
<dbReference type="Gene3D" id="1.10.1040.10">
    <property type="entry name" value="N-(1-d-carboxylethyl)-l-norvaline Dehydrogenase, domain 2"/>
    <property type="match status" value="1"/>
</dbReference>
<name>A0ABX1I843_9GAMM</name>
<keyword evidence="2" id="KW-0560">Oxidoreductase</keyword>
<protein>
    <submittedName>
        <fullName evidence="6">NAD(P)-dependent oxidoreductase</fullName>
    </submittedName>
</protein>